<organism evidence="3">
    <name type="scientific">marine metagenome</name>
    <dbReference type="NCBI Taxonomy" id="408172"/>
    <lineage>
        <taxon>unclassified sequences</taxon>
        <taxon>metagenomes</taxon>
        <taxon>ecological metagenomes</taxon>
    </lineage>
</organism>
<dbReference type="Pfam" id="PF22725">
    <property type="entry name" value="GFO_IDH_MocA_C3"/>
    <property type="match status" value="1"/>
</dbReference>
<dbReference type="AlphaFoldDB" id="A0A382CS90"/>
<dbReference type="Gene3D" id="3.30.360.10">
    <property type="entry name" value="Dihydrodipicolinate Reductase, domain 2"/>
    <property type="match status" value="1"/>
</dbReference>
<dbReference type="SUPFAM" id="SSF51735">
    <property type="entry name" value="NAD(P)-binding Rossmann-fold domains"/>
    <property type="match status" value="1"/>
</dbReference>
<name>A0A382CS90_9ZZZZ</name>
<dbReference type="EMBL" id="UINC01035892">
    <property type="protein sequence ID" value="SVB29026.1"/>
    <property type="molecule type" value="Genomic_DNA"/>
</dbReference>
<feature type="domain" description="GFO/IDH/MocA-like oxidoreductase" evidence="2">
    <location>
        <begin position="128"/>
        <end position="248"/>
    </location>
</feature>
<protein>
    <recommendedName>
        <fullName evidence="4">Gfo/Idh/MocA-like oxidoreductase N-terminal domain-containing protein</fullName>
    </recommendedName>
</protein>
<dbReference type="PANTHER" id="PTHR43377:SF1">
    <property type="entry name" value="BILIVERDIN REDUCTASE A"/>
    <property type="match status" value="1"/>
</dbReference>
<dbReference type="Gene3D" id="3.40.50.720">
    <property type="entry name" value="NAD(P)-binding Rossmann-like Domain"/>
    <property type="match status" value="1"/>
</dbReference>
<feature type="domain" description="Gfo/Idh/MocA-like oxidoreductase N-terminal" evidence="1">
    <location>
        <begin position="1"/>
        <end position="120"/>
    </location>
</feature>
<dbReference type="GO" id="GO:0000166">
    <property type="term" value="F:nucleotide binding"/>
    <property type="evidence" value="ECO:0007669"/>
    <property type="project" value="InterPro"/>
</dbReference>
<gene>
    <name evidence="3" type="ORF">METZ01_LOCUS181880</name>
</gene>
<dbReference type="InterPro" id="IPR000683">
    <property type="entry name" value="Gfo/Idh/MocA-like_OxRdtase_N"/>
</dbReference>
<dbReference type="InterPro" id="IPR055170">
    <property type="entry name" value="GFO_IDH_MocA-like_dom"/>
</dbReference>
<proteinExistence type="predicted"/>
<reference evidence="3" key="1">
    <citation type="submission" date="2018-05" db="EMBL/GenBank/DDBJ databases">
        <authorList>
            <person name="Lanie J.A."/>
            <person name="Ng W.-L."/>
            <person name="Kazmierczak K.M."/>
            <person name="Andrzejewski T.M."/>
            <person name="Davidsen T.M."/>
            <person name="Wayne K.J."/>
            <person name="Tettelin H."/>
            <person name="Glass J.I."/>
            <person name="Rusch D."/>
            <person name="Podicherti R."/>
            <person name="Tsui H.-C.T."/>
            <person name="Winkler M.E."/>
        </authorList>
    </citation>
    <scope>NUCLEOTIDE SEQUENCE</scope>
</reference>
<sequence length="314" mass="33942">MIGTGNISRDALTPAIAEVEDAVLWSVLSREKNRATEFAQQNSAQAPMPGFDDLRAFLADPDLDAVVIATPDKLHAEQVIAAAAAGKHVLVEKPMATTVADAEAMVAACRSADVRLGVAYHMRWHQGHRALADRVHRGDFGEIRYARAQWTFQAPDSGNWRAHDEVGRWWSLGGVGTHSLDWLRWMLTPGCGEVVEVTSTITRNILGSQHDESAAVGLQFESGAVAQFVSSALFAAPNRGEICGSKGYAYCDQTLGRGGGGRIDTHEGEIGFAKVNPYAGEITNFVTSIREGRDPEVSGEEGLRNVELLCRICQ</sequence>
<dbReference type="InterPro" id="IPR036291">
    <property type="entry name" value="NAD(P)-bd_dom_sf"/>
</dbReference>
<evidence type="ECO:0000259" key="2">
    <source>
        <dbReference type="Pfam" id="PF22725"/>
    </source>
</evidence>
<evidence type="ECO:0000259" key="1">
    <source>
        <dbReference type="Pfam" id="PF01408"/>
    </source>
</evidence>
<evidence type="ECO:0008006" key="4">
    <source>
        <dbReference type="Google" id="ProtNLM"/>
    </source>
</evidence>
<dbReference type="InterPro" id="IPR051450">
    <property type="entry name" value="Gfo/Idh/MocA_Oxidoreductases"/>
</dbReference>
<accession>A0A382CS90</accession>
<dbReference type="Pfam" id="PF01408">
    <property type="entry name" value="GFO_IDH_MocA"/>
    <property type="match status" value="1"/>
</dbReference>
<dbReference type="SUPFAM" id="SSF55347">
    <property type="entry name" value="Glyceraldehyde-3-phosphate dehydrogenase-like, C-terminal domain"/>
    <property type="match status" value="1"/>
</dbReference>
<evidence type="ECO:0000313" key="3">
    <source>
        <dbReference type="EMBL" id="SVB29026.1"/>
    </source>
</evidence>
<dbReference type="PANTHER" id="PTHR43377">
    <property type="entry name" value="BILIVERDIN REDUCTASE A"/>
    <property type="match status" value="1"/>
</dbReference>